<reference evidence="2" key="1">
    <citation type="journal article" name="BMC Genomics">
        <title>Long-read sequencing and de novo genome assembly of marine medaka (Oryzias melastigma).</title>
        <authorList>
            <person name="Liang P."/>
            <person name="Saqib H.S.A."/>
            <person name="Ni X."/>
            <person name="Shen Y."/>
        </authorList>
    </citation>
    <scope>NUCLEOTIDE SEQUENCE</scope>
    <source>
        <strain evidence="2">Bigg-433</strain>
    </source>
</reference>
<evidence type="ECO:0000256" key="1">
    <source>
        <dbReference type="SAM" id="Coils"/>
    </source>
</evidence>
<gene>
    <name evidence="2" type="ORF">FQA47_013852</name>
</gene>
<organism evidence="2 3">
    <name type="scientific">Oryzias melastigma</name>
    <name type="common">Marine medaka</name>
    <dbReference type="NCBI Taxonomy" id="30732"/>
    <lineage>
        <taxon>Eukaryota</taxon>
        <taxon>Metazoa</taxon>
        <taxon>Chordata</taxon>
        <taxon>Craniata</taxon>
        <taxon>Vertebrata</taxon>
        <taxon>Euteleostomi</taxon>
        <taxon>Actinopterygii</taxon>
        <taxon>Neopterygii</taxon>
        <taxon>Teleostei</taxon>
        <taxon>Neoteleostei</taxon>
        <taxon>Acanthomorphata</taxon>
        <taxon>Ovalentaria</taxon>
        <taxon>Atherinomorphae</taxon>
        <taxon>Beloniformes</taxon>
        <taxon>Adrianichthyidae</taxon>
        <taxon>Oryziinae</taxon>
        <taxon>Oryzias</taxon>
    </lineage>
</organism>
<dbReference type="Gene3D" id="3.30.160.60">
    <property type="entry name" value="Classic Zinc Finger"/>
    <property type="match status" value="1"/>
</dbReference>
<keyword evidence="1" id="KW-0175">Coiled coil</keyword>
<protein>
    <submittedName>
        <fullName evidence="2">Uncharacterized protein</fullName>
    </submittedName>
</protein>
<accession>A0A834F0M4</accession>
<evidence type="ECO:0000313" key="2">
    <source>
        <dbReference type="EMBL" id="KAF6716841.1"/>
    </source>
</evidence>
<evidence type="ECO:0000313" key="3">
    <source>
        <dbReference type="Proteomes" id="UP000646548"/>
    </source>
</evidence>
<name>A0A834F0M4_ORYME</name>
<dbReference type="SUPFAM" id="SSF57845">
    <property type="entry name" value="B-box zinc-binding domain"/>
    <property type="match status" value="1"/>
</dbReference>
<dbReference type="Proteomes" id="UP000646548">
    <property type="component" value="Unassembled WGS sequence"/>
</dbReference>
<sequence>MCVCTVCTLIGSHRDHVCISIREAERELRGNLKEEIKQLQDTEEQVKTRVSHLGEKKETSRIVLTEAQESCEAAVWSHSGGFGPGGAVGSTVHLQGGEKGSGGP</sequence>
<dbReference type="AlphaFoldDB" id="A0A834F0M4"/>
<comment type="caution">
    <text evidence="2">The sequence shown here is derived from an EMBL/GenBank/DDBJ whole genome shotgun (WGS) entry which is preliminary data.</text>
</comment>
<proteinExistence type="predicted"/>
<feature type="coiled-coil region" evidence="1">
    <location>
        <begin position="22"/>
        <end position="49"/>
    </location>
</feature>
<dbReference type="EMBL" id="WKFB01000918">
    <property type="protein sequence ID" value="KAF6716841.1"/>
    <property type="molecule type" value="Genomic_DNA"/>
</dbReference>